<dbReference type="EMBL" id="UGQA01000001">
    <property type="protein sequence ID" value="STY95062.1"/>
    <property type="molecule type" value="Genomic_DNA"/>
</dbReference>
<evidence type="ECO:0000313" key="2">
    <source>
        <dbReference type="Proteomes" id="UP000255193"/>
    </source>
</evidence>
<protein>
    <submittedName>
        <fullName evidence="1">Bacteriophage P2-related tail formation protein</fullName>
    </submittedName>
</protein>
<gene>
    <name evidence="1" type="ORF">NCTC11091_00847</name>
</gene>
<sequence length="190" mass="20886">MVALIHADPTQPSLATRHQSLLPANSKPLEHALATITAKLEPIPVPFANIWDIDNAPDSLLPFLAFAWSVDEWNDNWTDEVKRAVIKNSLWVHERKGTLGAVKRALAAMSYDTSVIEWFEKEPHGRAGTFSIEVRPTKGVIADSILQIRAVIDAVKRLSAHYDVYIGYSPIASLCAYAATVVGVEITIST</sequence>
<dbReference type="NCBIfam" id="TIGR01634">
    <property type="entry name" value="tail_P2_I"/>
    <property type="match status" value="1"/>
</dbReference>
<dbReference type="Proteomes" id="UP000255193">
    <property type="component" value="Unassembled WGS sequence"/>
</dbReference>
<dbReference type="AlphaFoldDB" id="A0A378Q2Y3"/>
<dbReference type="RefSeq" id="WP_067056335.1">
    <property type="nucleotide sequence ID" value="NZ_MXAO01000048.1"/>
</dbReference>
<dbReference type="Pfam" id="PF09684">
    <property type="entry name" value="Tail_P2_I"/>
    <property type="match status" value="1"/>
</dbReference>
<organism evidence="1 2">
    <name type="scientific">Faucicola atlantae</name>
    <dbReference type="NCBI Taxonomy" id="34059"/>
    <lineage>
        <taxon>Bacteria</taxon>
        <taxon>Pseudomonadati</taxon>
        <taxon>Pseudomonadota</taxon>
        <taxon>Gammaproteobacteria</taxon>
        <taxon>Moraxellales</taxon>
        <taxon>Moraxellaceae</taxon>
        <taxon>Faucicola</taxon>
    </lineage>
</organism>
<accession>A0A378Q2Y3</accession>
<evidence type="ECO:0000313" key="1">
    <source>
        <dbReference type="EMBL" id="STY95062.1"/>
    </source>
</evidence>
<name>A0A378Q2Y3_9GAMM</name>
<reference evidence="1 2" key="1">
    <citation type="submission" date="2018-06" db="EMBL/GenBank/DDBJ databases">
        <authorList>
            <consortium name="Pathogen Informatics"/>
            <person name="Doyle S."/>
        </authorList>
    </citation>
    <scope>NUCLEOTIDE SEQUENCE [LARGE SCALE GENOMIC DNA]</scope>
    <source>
        <strain evidence="1 2">NCTC11091</strain>
    </source>
</reference>
<dbReference type="InterPro" id="IPR006521">
    <property type="entry name" value="Tail_protein_I"/>
</dbReference>
<proteinExistence type="predicted"/>